<feature type="transmembrane region" description="Helical" evidence="6">
    <location>
        <begin position="88"/>
        <end position="107"/>
    </location>
</feature>
<name>A0ABR3PF28_9PEZI</name>
<evidence type="ECO:0000256" key="3">
    <source>
        <dbReference type="ARBA" id="ARBA00022989"/>
    </source>
</evidence>
<proteinExistence type="predicted"/>
<keyword evidence="4 6" id="KW-0472">Membrane</keyword>
<comment type="subcellular location">
    <subcellularLocation>
        <location evidence="1">Membrane</location>
        <topology evidence="1">Multi-pass membrane protein</topology>
    </subcellularLocation>
</comment>
<feature type="transmembrane region" description="Helical" evidence="6">
    <location>
        <begin position="307"/>
        <end position="328"/>
    </location>
</feature>
<feature type="compositionally biased region" description="Polar residues" evidence="5">
    <location>
        <begin position="1"/>
        <end position="12"/>
    </location>
</feature>
<evidence type="ECO:0000256" key="1">
    <source>
        <dbReference type="ARBA" id="ARBA00004141"/>
    </source>
</evidence>
<feature type="transmembrane region" description="Helical" evidence="6">
    <location>
        <begin position="335"/>
        <end position="355"/>
    </location>
</feature>
<dbReference type="InterPro" id="IPR005828">
    <property type="entry name" value="MFS_sugar_transport-like"/>
</dbReference>
<dbReference type="PANTHER" id="PTHR23508">
    <property type="entry name" value="CARBOXYLIC ACID TRANSPORTER PROTEIN HOMOLOG"/>
    <property type="match status" value="1"/>
</dbReference>
<evidence type="ECO:0000256" key="4">
    <source>
        <dbReference type="ARBA" id="ARBA00023136"/>
    </source>
</evidence>
<feature type="region of interest" description="Disordered" evidence="5">
    <location>
        <begin position="1"/>
        <end position="21"/>
    </location>
</feature>
<evidence type="ECO:0000256" key="5">
    <source>
        <dbReference type="SAM" id="MobiDB-lite"/>
    </source>
</evidence>
<dbReference type="PROSITE" id="PS50850">
    <property type="entry name" value="MFS"/>
    <property type="match status" value="1"/>
</dbReference>
<evidence type="ECO:0000313" key="9">
    <source>
        <dbReference type="Proteomes" id="UP001562354"/>
    </source>
</evidence>
<organism evidence="8 9">
    <name type="scientific">Neodothiora populina</name>
    <dbReference type="NCBI Taxonomy" id="2781224"/>
    <lineage>
        <taxon>Eukaryota</taxon>
        <taxon>Fungi</taxon>
        <taxon>Dikarya</taxon>
        <taxon>Ascomycota</taxon>
        <taxon>Pezizomycotina</taxon>
        <taxon>Dothideomycetes</taxon>
        <taxon>Dothideomycetidae</taxon>
        <taxon>Dothideales</taxon>
        <taxon>Dothioraceae</taxon>
        <taxon>Neodothiora</taxon>
    </lineage>
</organism>
<dbReference type="GeneID" id="95977075"/>
<dbReference type="Gene3D" id="1.20.1250.20">
    <property type="entry name" value="MFS general substrate transporter like domains"/>
    <property type="match status" value="1"/>
</dbReference>
<feature type="transmembrane region" description="Helical" evidence="6">
    <location>
        <begin position="367"/>
        <end position="388"/>
    </location>
</feature>
<feature type="transmembrane region" description="Helical" evidence="6">
    <location>
        <begin position="218"/>
        <end position="238"/>
    </location>
</feature>
<keyword evidence="9" id="KW-1185">Reference proteome</keyword>
<accession>A0ABR3PF28</accession>
<sequence length="478" mass="51487">MTSSMIDQVSNEKTFEEPSEAKVAEPEIVDYGDGEIVKNPKSVASWTLFASALANFSDGYQNSLSSSTNVIFKHEVGKAYTSTVQTRISNALLVGAVIGIVILGYFCDIFSRKGGLWITSSLVVIGSLMATLTFQVSGGVDKMLWYLTIARGIAGVGVGGEYPSSAAAALEGSNEHFDSRRGPIQVLTSTMQATSAGPICTLVYLLSLIGSNNNLKVAFHAMYGISIFLPLGVMLIRLRMKDGLLFRKSNFKNERIPYLLIAKRYGWRVMGTSAAFFFYDFINFPNSIMSSAIINNIVPDHNIRTVAIWQFILALLAVPGVILGSYLCNKIGRKWTGIAGWTGYIVLGFIVGGCYQKLTTNAIPAFVVLYGLMQSFGHMGPGATIGLMSVELYPTAIRGIAYGISAGFGKAGAAVGTQVFTPIRDAAGPSSTFYVAGGVGVIGCALYFILPEGRDLDLEMEDESFRTYLRSEGWQGTI</sequence>
<protein>
    <recommendedName>
        <fullName evidence="7">Major facilitator superfamily (MFS) profile domain-containing protein</fullName>
    </recommendedName>
</protein>
<feature type="transmembrane region" description="Helical" evidence="6">
    <location>
        <begin position="265"/>
        <end position="282"/>
    </location>
</feature>
<comment type="caution">
    <text evidence="8">The sequence shown here is derived from an EMBL/GenBank/DDBJ whole genome shotgun (WGS) entry which is preliminary data.</text>
</comment>
<evidence type="ECO:0000256" key="6">
    <source>
        <dbReference type="SAM" id="Phobius"/>
    </source>
</evidence>
<dbReference type="Pfam" id="PF00083">
    <property type="entry name" value="Sugar_tr"/>
    <property type="match status" value="2"/>
</dbReference>
<dbReference type="SUPFAM" id="SSF103473">
    <property type="entry name" value="MFS general substrate transporter"/>
    <property type="match status" value="1"/>
</dbReference>
<evidence type="ECO:0000256" key="2">
    <source>
        <dbReference type="ARBA" id="ARBA00022692"/>
    </source>
</evidence>
<dbReference type="RefSeq" id="XP_069200646.1">
    <property type="nucleotide sequence ID" value="XM_069342835.1"/>
</dbReference>
<gene>
    <name evidence="8" type="ORF">AAFC00_003374</name>
</gene>
<feature type="transmembrane region" description="Helical" evidence="6">
    <location>
        <begin position="432"/>
        <end position="450"/>
    </location>
</feature>
<dbReference type="Proteomes" id="UP001562354">
    <property type="component" value="Unassembled WGS sequence"/>
</dbReference>
<feature type="transmembrane region" description="Helical" evidence="6">
    <location>
        <begin position="400"/>
        <end position="420"/>
    </location>
</feature>
<feature type="transmembrane region" description="Helical" evidence="6">
    <location>
        <begin position="114"/>
        <end position="137"/>
    </location>
</feature>
<evidence type="ECO:0000313" key="8">
    <source>
        <dbReference type="EMBL" id="KAL1304371.1"/>
    </source>
</evidence>
<keyword evidence="2 6" id="KW-0812">Transmembrane</keyword>
<feature type="transmembrane region" description="Helical" evidence="6">
    <location>
        <begin position="184"/>
        <end position="206"/>
    </location>
</feature>
<evidence type="ECO:0000259" key="7">
    <source>
        <dbReference type="PROSITE" id="PS50850"/>
    </source>
</evidence>
<dbReference type="PANTHER" id="PTHR23508:SF10">
    <property type="entry name" value="CARBOXYLIC ACID TRANSPORTER PROTEIN HOMOLOG"/>
    <property type="match status" value="1"/>
</dbReference>
<feature type="domain" description="Major facilitator superfamily (MFS) profile" evidence="7">
    <location>
        <begin position="47"/>
        <end position="455"/>
    </location>
</feature>
<dbReference type="InterPro" id="IPR020846">
    <property type="entry name" value="MFS_dom"/>
</dbReference>
<keyword evidence="3 6" id="KW-1133">Transmembrane helix</keyword>
<dbReference type="InterPro" id="IPR036259">
    <property type="entry name" value="MFS_trans_sf"/>
</dbReference>
<dbReference type="EMBL" id="JBFMKM010000008">
    <property type="protein sequence ID" value="KAL1304371.1"/>
    <property type="molecule type" value="Genomic_DNA"/>
</dbReference>
<reference evidence="8 9" key="1">
    <citation type="submission" date="2024-07" db="EMBL/GenBank/DDBJ databases">
        <title>Draft sequence of the Neodothiora populina.</title>
        <authorList>
            <person name="Drown D.D."/>
            <person name="Schuette U.S."/>
            <person name="Buechlein A.B."/>
            <person name="Rusch D.R."/>
            <person name="Winton L.W."/>
            <person name="Adams G.A."/>
        </authorList>
    </citation>
    <scope>NUCLEOTIDE SEQUENCE [LARGE SCALE GENOMIC DNA]</scope>
    <source>
        <strain evidence="8 9">CPC 39397</strain>
    </source>
</reference>